<name>A0A8D9CWT6_BRACM</name>
<evidence type="ECO:0000256" key="1">
    <source>
        <dbReference type="SAM" id="Phobius"/>
    </source>
</evidence>
<evidence type="ECO:0000313" key="3">
    <source>
        <dbReference type="Proteomes" id="UP000694005"/>
    </source>
</evidence>
<reference evidence="2 3" key="1">
    <citation type="submission" date="2021-07" db="EMBL/GenBank/DDBJ databases">
        <authorList>
            <consortium name="Genoscope - CEA"/>
            <person name="William W."/>
        </authorList>
    </citation>
    <scope>NUCLEOTIDE SEQUENCE [LARGE SCALE GENOMIC DNA]</scope>
</reference>
<dbReference type="AlphaFoldDB" id="A0A8D9CWT6"/>
<gene>
    <name evidence="2" type="ORF">BRAPAZ1V2_A09P67990.2</name>
</gene>
<keyword evidence="1" id="KW-1133">Transmembrane helix</keyword>
<proteinExistence type="predicted"/>
<dbReference type="Gramene" id="A09p67990.2_BraZ1">
    <property type="protein sequence ID" value="A09p67990.2_BraZ1.CDS.1"/>
    <property type="gene ID" value="A09g67990.2_BraZ1"/>
</dbReference>
<dbReference type="EMBL" id="LS974625">
    <property type="protein sequence ID" value="CAG7866332.1"/>
    <property type="molecule type" value="Genomic_DNA"/>
</dbReference>
<feature type="transmembrane region" description="Helical" evidence="1">
    <location>
        <begin position="78"/>
        <end position="104"/>
    </location>
</feature>
<keyword evidence="1" id="KW-0812">Transmembrane</keyword>
<dbReference type="Proteomes" id="UP000694005">
    <property type="component" value="Chromosome A09"/>
</dbReference>
<protein>
    <recommendedName>
        <fullName evidence="4">Transmembrane protein</fullName>
    </recommendedName>
</protein>
<organism evidence="2 3">
    <name type="scientific">Brassica campestris</name>
    <name type="common">Field mustard</name>
    <dbReference type="NCBI Taxonomy" id="3711"/>
    <lineage>
        <taxon>Eukaryota</taxon>
        <taxon>Viridiplantae</taxon>
        <taxon>Streptophyta</taxon>
        <taxon>Embryophyta</taxon>
        <taxon>Tracheophyta</taxon>
        <taxon>Spermatophyta</taxon>
        <taxon>Magnoliopsida</taxon>
        <taxon>eudicotyledons</taxon>
        <taxon>Gunneridae</taxon>
        <taxon>Pentapetalae</taxon>
        <taxon>rosids</taxon>
        <taxon>malvids</taxon>
        <taxon>Brassicales</taxon>
        <taxon>Brassicaceae</taxon>
        <taxon>Brassiceae</taxon>
        <taxon>Brassica</taxon>
    </lineage>
</organism>
<evidence type="ECO:0000313" key="2">
    <source>
        <dbReference type="EMBL" id="CAG7866332.1"/>
    </source>
</evidence>
<accession>A0A8D9CWT6</accession>
<evidence type="ECO:0008006" key="4">
    <source>
        <dbReference type="Google" id="ProtNLM"/>
    </source>
</evidence>
<sequence length="115" mass="12251">MRSRTVRWMLSDGLKLDGGGVFVFLVPGFSGGADETGLRRKDLIGGGMEVFLDACSSVHPLSNTCVHVSSRFCCGYGLLLGLALGWLSLPVCGLLFVVLGMFLACLCNTCNILFV</sequence>
<keyword evidence="1" id="KW-0472">Membrane</keyword>